<sequence length="182" mass="20564">MAKYLLLLLLVCSCADKVAHNPHPLSKTAKDTIIDLEKTATGFGHAIDTAVAKNVLYKHFRNKGELIEAELDIATFDAESPENLGKKAIAFLKLYGNKLNGKNQYLIDYYHCEPFANGNCVRAHFAVISETKDGFEIVNEDCIPSTFNIDSIVNYHDKTSFFAHDYECANQKRKASYRIHFR</sequence>
<comment type="caution">
    <text evidence="1">The sequence shown here is derived from an EMBL/GenBank/DDBJ whole genome shotgun (WGS) entry which is preliminary data.</text>
</comment>
<dbReference type="AlphaFoldDB" id="A0A7Y9C6R5"/>
<gene>
    <name evidence="1" type="ORF">HZF10_15780</name>
</gene>
<dbReference type="EMBL" id="JACBJI010000008">
    <property type="protein sequence ID" value="NYA72390.1"/>
    <property type="molecule type" value="Genomic_DNA"/>
</dbReference>
<reference evidence="1 2" key="1">
    <citation type="submission" date="2020-07" db="EMBL/GenBank/DDBJ databases">
        <authorList>
            <person name="Sun Q."/>
        </authorList>
    </citation>
    <scope>NUCLEOTIDE SEQUENCE [LARGE SCALE GENOMIC DNA]</scope>
    <source>
        <strain evidence="1 2">MAH-1</strain>
    </source>
</reference>
<organism evidence="1 2">
    <name type="scientific">Flavobacterium agri</name>
    <dbReference type="NCBI Taxonomy" id="2743471"/>
    <lineage>
        <taxon>Bacteria</taxon>
        <taxon>Pseudomonadati</taxon>
        <taxon>Bacteroidota</taxon>
        <taxon>Flavobacteriia</taxon>
        <taxon>Flavobacteriales</taxon>
        <taxon>Flavobacteriaceae</taxon>
        <taxon>Flavobacterium</taxon>
    </lineage>
</organism>
<evidence type="ECO:0000313" key="2">
    <source>
        <dbReference type="Proteomes" id="UP000535020"/>
    </source>
</evidence>
<dbReference type="Proteomes" id="UP000535020">
    <property type="component" value="Unassembled WGS sequence"/>
</dbReference>
<accession>A0A7Y9C6R5</accession>
<evidence type="ECO:0000313" key="1">
    <source>
        <dbReference type="EMBL" id="NYA72390.1"/>
    </source>
</evidence>
<proteinExistence type="predicted"/>
<keyword evidence="2" id="KW-1185">Reference proteome</keyword>
<name>A0A7Y9C6R5_9FLAO</name>
<protein>
    <submittedName>
        <fullName evidence="1">Uncharacterized protein</fullName>
    </submittedName>
</protein>
<dbReference type="RefSeq" id="WP_176007200.1">
    <property type="nucleotide sequence ID" value="NZ_JABWMI010000020.1"/>
</dbReference>